<name>A0A1I4DXW4_9GAMM</name>
<dbReference type="InterPro" id="IPR000014">
    <property type="entry name" value="PAS"/>
</dbReference>
<keyword evidence="4" id="KW-1133">Transmembrane helix</keyword>
<dbReference type="PANTHER" id="PTHR43065:SF51">
    <property type="entry name" value="HISTIDINE KINASE"/>
    <property type="match status" value="1"/>
</dbReference>
<dbReference type="PROSITE" id="PS50112">
    <property type="entry name" value="PAS"/>
    <property type="match status" value="1"/>
</dbReference>
<organism evidence="7 8">
    <name type="scientific">Rhodanobacter glycinis</name>
    <dbReference type="NCBI Taxonomy" id="582702"/>
    <lineage>
        <taxon>Bacteria</taxon>
        <taxon>Pseudomonadati</taxon>
        <taxon>Pseudomonadota</taxon>
        <taxon>Gammaproteobacteria</taxon>
        <taxon>Lysobacterales</taxon>
        <taxon>Rhodanobacteraceae</taxon>
        <taxon>Rhodanobacter</taxon>
    </lineage>
</organism>
<keyword evidence="4" id="KW-0812">Transmembrane</keyword>
<accession>A0A1I4DXW4</accession>
<dbReference type="Gene3D" id="3.30.565.10">
    <property type="entry name" value="Histidine kinase-like ATPase, C-terminal domain"/>
    <property type="match status" value="1"/>
</dbReference>
<dbReference type="GO" id="GO:0004673">
    <property type="term" value="F:protein histidine kinase activity"/>
    <property type="evidence" value="ECO:0007669"/>
    <property type="project" value="UniProtKB-EC"/>
</dbReference>
<evidence type="ECO:0000256" key="4">
    <source>
        <dbReference type="SAM" id="Phobius"/>
    </source>
</evidence>
<dbReference type="AlphaFoldDB" id="A0A1I4DXW4"/>
<keyword evidence="8" id="KW-1185">Reference proteome</keyword>
<evidence type="ECO:0000256" key="2">
    <source>
        <dbReference type="ARBA" id="ARBA00012438"/>
    </source>
</evidence>
<protein>
    <recommendedName>
        <fullName evidence="2">histidine kinase</fullName>
        <ecNumber evidence="2">2.7.13.3</ecNumber>
    </recommendedName>
</protein>
<dbReference type="PROSITE" id="PS50109">
    <property type="entry name" value="HIS_KIN"/>
    <property type="match status" value="1"/>
</dbReference>
<dbReference type="EC" id="2.7.13.3" evidence="2"/>
<dbReference type="EMBL" id="FOSR01000010">
    <property type="protein sequence ID" value="SFK96956.1"/>
    <property type="molecule type" value="Genomic_DNA"/>
</dbReference>
<evidence type="ECO:0000259" key="5">
    <source>
        <dbReference type="PROSITE" id="PS50109"/>
    </source>
</evidence>
<dbReference type="SUPFAM" id="SSF55785">
    <property type="entry name" value="PYP-like sensor domain (PAS domain)"/>
    <property type="match status" value="1"/>
</dbReference>
<feature type="transmembrane region" description="Helical" evidence="4">
    <location>
        <begin position="56"/>
        <end position="74"/>
    </location>
</feature>
<feature type="region of interest" description="Disordered" evidence="3">
    <location>
        <begin position="1"/>
        <end position="21"/>
    </location>
</feature>
<keyword evidence="4" id="KW-0472">Membrane</keyword>
<feature type="domain" description="PAS" evidence="6">
    <location>
        <begin position="134"/>
        <end position="219"/>
    </location>
</feature>
<dbReference type="Pfam" id="PF08448">
    <property type="entry name" value="PAS_4"/>
    <property type="match status" value="1"/>
</dbReference>
<feature type="transmembrane region" description="Helical" evidence="4">
    <location>
        <begin position="30"/>
        <end position="50"/>
    </location>
</feature>
<dbReference type="PRINTS" id="PR00344">
    <property type="entry name" value="BCTRLSENSOR"/>
</dbReference>
<dbReference type="SMART" id="SM00387">
    <property type="entry name" value="HATPase_c"/>
    <property type="match status" value="1"/>
</dbReference>
<dbReference type="InterPro" id="IPR036890">
    <property type="entry name" value="HATPase_C_sf"/>
</dbReference>
<dbReference type="InterPro" id="IPR004358">
    <property type="entry name" value="Sig_transdc_His_kin-like_C"/>
</dbReference>
<evidence type="ECO:0000256" key="1">
    <source>
        <dbReference type="ARBA" id="ARBA00000085"/>
    </source>
</evidence>
<comment type="catalytic activity">
    <reaction evidence="1">
        <text>ATP + protein L-histidine = ADP + protein N-phospho-L-histidine.</text>
        <dbReference type="EC" id="2.7.13.3"/>
    </reaction>
</comment>
<dbReference type="Pfam" id="PF02518">
    <property type="entry name" value="HATPase_c"/>
    <property type="match status" value="1"/>
</dbReference>
<reference evidence="8" key="1">
    <citation type="submission" date="2016-10" db="EMBL/GenBank/DDBJ databases">
        <authorList>
            <person name="Varghese N."/>
            <person name="Submissions S."/>
        </authorList>
    </citation>
    <scope>NUCLEOTIDE SEQUENCE [LARGE SCALE GENOMIC DNA]</scope>
    <source>
        <strain evidence="8">MO64</strain>
    </source>
</reference>
<evidence type="ECO:0000313" key="8">
    <source>
        <dbReference type="Proteomes" id="UP000198725"/>
    </source>
</evidence>
<dbReference type="InterPro" id="IPR035965">
    <property type="entry name" value="PAS-like_dom_sf"/>
</dbReference>
<dbReference type="SUPFAM" id="SSF55874">
    <property type="entry name" value="ATPase domain of HSP90 chaperone/DNA topoisomerase II/histidine kinase"/>
    <property type="match status" value="1"/>
</dbReference>
<proteinExistence type="predicted"/>
<dbReference type="InterPro" id="IPR005467">
    <property type="entry name" value="His_kinase_dom"/>
</dbReference>
<gene>
    <name evidence="7" type="ORF">SAMN05192579_11023</name>
</gene>
<evidence type="ECO:0000313" key="7">
    <source>
        <dbReference type="EMBL" id="SFK96956.1"/>
    </source>
</evidence>
<dbReference type="PANTHER" id="PTHR43065">
    <property type="entry name" value="SENSOR HISTIDINE KINASE"/>
    <property type="match status" value="1"/>
</dbReference>
<dbReference type="InterPro" id="IPR003594">
    <property type="entry name" value="HATPase_dom"/>
</dbReference>
<dbReference type="Gene3D" id="3.30.450.20">
    <property type="entry name" value="PAS domain"/>
    <property type="match status" value="1"/>
</dbReference>
<evidence type="ECO:0000259" key="6">
    <source>
        <dbReference type="PROSITE" id="PS50112"/>
    </source>
</evidence>
<dbReference type="Proteomes" id="UP000198725">
    <property type="component" value="Unassembled WGS sequence"/>
</dbReference>
<evidence type="ECO:0000256" key="3">
    <source>
        <dbReference type="SAM" id="MobiDB-lite"/>
    </source>
</evidence>
<dbReference type="InterPro" id="IPR013656">
    <property type="entry name" value="PAS_4"/>
</dbReference>
<sequence>MTCATPTTMTPPTESHAQRAGRMPRFERRVLLGGLLVAAPAWLLVGALLLSGPWNVTLRWALLIVAAVVTLWLARWHHRRVSYPLYTLSSLLEALRQGDYSLRGASNSVLGDVIYDINALAERLQHERLEFEESSYLLGKTLAALDSAVFVFDSERRLRLANPAAQQLLDASRDRVFGRTAAELGLESLLDGPDTQLLARTFPGRNGRFEVRQAALRSGGRGGRLLVINDVGRVLREEERQAWQRLLRVLGHEVNNSLAPIQSMAGTLATLVAREPLPDDWREDFQGGLELIGHRAEALGRFLSSYSRLARLPPPQPRPLDLAALVGKLAKLEQRLPVRVEPGESLAVQADADQLEQALINLLHNAVEAALTTGGEVRVRWHREAGRAIVAVEDDGPGPPSSENLFVPFFTTKPGGSGIGLALAQQIAEAHEGGVSLLARDDAPGAVASLWLPLPPV</sequence>
<feature type="compositionally biased region" description="Low complexity" evidence="3">
    <location>
        <begin position="1"/>
        <end position="13"/>
    </location>
</feature>
<feature type="domain" description="Histidine kinase" evidence="5">
    <location>
        <begin position="249"/>
        <end position="456"/>
    </location>
</feature>